<dbReference type="Proteomes" id="UP000655287">
    <property type="component" value="Unassembled WGS sequence"/>
</dbReference>
<evidence type="ECO:0000313" key="3">
    <source>
        <dbReference type="Proteomes" id="UP000655287"/>
    </source>
</evidence>
<keyword evidence="3" id="KW-1185">Reference proteome</keyword>
<protein>
    <recommendedName>
        <fullName evidence="4">DUF2630 domain-containing protein</fullName>
    </recommendedName>
</protein>
<evidence type="ECO:0000256" key="1">
    <source>
        <dbReference type="SAM" id="MobiDB-lite"/>
    </source>
</evidence>
<proteinExistence type="predicted"/>
<reference evidence="2" key="1">
    <citation type="submission" date="2021-01" db="EMBL/GenBank/DDBJ databases">
        <title>Whole genome shotgun sequence of Sphaerisporangium rufum NBRC 109079.</title>
        <authorList>
            <person name="Komaki H."/>
            <person name="Tamura T."/>
        </authorList>
    </citation>
    <scope>NUCLEOTIDE SEQUENCE</scope>
    <source>
        <strain evidence="2">NBRC 109079</strain>
    </source>
</reference>
<dbReference type="InterPro" id="IPR020311">
    <property type="entry name" value="Uncharacterised_Rv0898c"/>
</dbReference>
<comment type="caution">
    <text evidence="2">The sequence shown here is derived from an EMBL/GenBank/DDBJ whole genome shotgun (WGS) entry which is preliminary data.</text>
</comment>
<dbReference type="EMBL" id="BOOU01000122">
    <property type="protein sequence ID" value="GII81961.1"/>
    <property type="molecule type" value="Genomic_DNA"/>
</dbReference>
<evidence type="ECO:0000313" key="2">
    <source>
        <dbReference type="EMBL" id="GII81961.1"/>
    </source>
</evidence>
<evidence type="ECO:0008006" key="4">
    <source>
        <dbReference type="Google" id="ProtNLM"/>
    </source>
</evidence>
<dbReference type="RefSeq" id="WP_203995036.1">
    <property type="nucleotide sequence ID" value="NZ_BOOU01000122.1"/>
</dbReference>
<accession>A0A919RBI1</accession>
<dbReference type="Pfam" id="PF10944">
    <property type="entry name" value="DUF2630"/>
    <property type="match status" value="1"/>
</dbReference>
<dbReference type="AlphaFoldDB" id="A0A919RBI1"/>
<organism evidence="2 3">
    <name type="scientific">Sphaerisporangium rufum</name>
    <dbReference type="NCBI Taxonomy" id="1381558"/>
    <lineage>
        <taxon>Bacteria</taxon>
        <taxon>Bacillati</taxon>
        <taxon>Actinomycetota</taxon>
        <taxon>Actinomycetes</taxon>
        <taxon>Streptosporangiales</taxon>
        <taxon>Streptosporangiaceae</taxon>
        <taxon>Sphaerisporangium</taxon>
    </lineage>
</organism>
<sequence>MQDAEILAKVKKLIAEEHELRTRLGAGEVSSEDEHARIGELEAALDQCWDLLRQRRARREYGEDPDLAAPRPVDAVEEYEQ</sequence>
<feature type="region of interest" description="Disordered" evidence="1">
    <location>
        <begin position="60"/>
        <end position="81"/>
    </location>
</feature>
<gene>
    <name evidence="2" type="ORF">Sru01_69430</name>
</gene>
<name>A0A919RBI1_9ACTN</name>